<dbReference type="SUPFAM" id="SSF56024">
    <property type="entry name" value="Phospholipase D/nuclease"/>
    <property type="match status" value="2"/>
</dbReference>
<dbReference type="PROSITE" id="PS50035">
    <property type="entry name" value="PLD"/>
    <property type="match status" value="1"/>
</dbReference>
<dbReference type="GO" id="GO:0032049">
    <property type="term" value="P:cardiolipin biosynthetic process"/>
    <property type="evidence" value="ECO:0007669"/>
    <property type="project" value="UniProtKB-ARBA"/>
</dbReference>
<sequence>MHNAPDLHDFSHPVLEQIRFRSGGSDVYGGHEVTLLKDSSENFPAWLEAVASARDYVLMEMYIFADNDFGRQMRDLLVEKAKAGVKVVLIYDWLGSLWPSLRGFFKPLRQAGALVVPYNPMGFASGIGLLSRNHRKSIVVDGHTAFVSGLCVSSAWEGNPAKGIAPWRDAGVCLKGPAVGEVLQAAADSLQSQGRELPAGIYTACGEAGTVRAGVVATTPSNNNMMRLDLNALALANRNLWLTDAYFMPTRLYTQALINAANAGVDVRLLVPRTSDIPWIGRVSRTRYRALLEAGVRVFEWNGPMIHAKSAIADGIWARIGSTNLNFSSWHLNRELDVVIEDAGVVRQLERQFLEDLNQTTEVVLNEEEHQIMRQRRRQHFSRLRIFNRQQARAVTRQFLQLSHVFEGNFYGTRTVDENEAKAYLSMGLLMLALVALLWFAPYLLVVPVMLLLLAGGLSTTVHAVRQLRKFEQHKKRRQASPPHHDSEK</sequence>
<evidence type="ECO:0000313" key="3">
    <source>
        <dbReference type="Proteomes" id="UP000514752"/>
    </source>
</evidence>
<evidence type="ECO:0000313" key="2">
    <source>
        <dbReference type="EMBL" id="QMT41029.1"/>
    </source>
</evidence>
<protein>
    <submittedName>
        <fullName evidence="2">Cardiolipin synthase B</fullName>
    </submittedName>
</protein>
<accession>A0A7D7SHV2</accession>
<dbReference type="RefSeq" id="WP_182122603.1">
    <property type="nucleotide sequence ID" value="NZ_CP059567.1"/>
</dbReference>
<dbReference type="KEGG" id="nsg:H3L94_03010"/>
<dbReference type="PANTHER" id="PTHR21248:SF22">
    <property type="entry name" value="PHOSPHOLIPASE D"/>
    <property type="match status" value="1"/>
</dbReference>
<evidence type="ECO:0000259" key="1">
    <source>
        <dbReference type="PROSITE" id="PS50035"/>
    </source>
</evidence>
<dbReference type="CDD" id="cd09159">
    <property type="entry name" value="PLDc_ybhO_like_2"/>
    <property type="match status" value="1"/>
</dbReference>
<dbReference type="GO" id="GO:0030572">
    <property type="term" value="F:phosphatidyltransferase activity"/>
    <property type="evidence" value="ECO:0007669"/>
    <property type="project" value="UniProtKB-ARBA"/>
</dbReference>
<proteinExistence type="predicted"/>
<feature type="domain" description="PLD phosphodiesterase" evidence="1">
    <location>
        <begin position="302"/>
        <end position="329"/>
    </location>
</feature>
<dbReference type="SMART" id="SM00155">
    <property type="entry name" value="PLDc"/>
    <property type="match status" value="2"/>
</dbReference>
<dbReference type="EMBL" id="CP059567">
    <property type="protein sequence ID" value="QMT41029.1"/>
    <property type="molecule type" value="Genomic_DNA"/>
</dbReference>
<gene>
    <name evidence="2" type="ORF">H3L94_03010</name>
</gene>
<organism evidence="2 3">
    <name type="scientific">Neisseria shayeganii</name>
    <dbReference type="NCBI Taxonomy" id="607712"/>
    <lineage>
        <taxon>Bacteria</taxon>
        <taxon>Pseudomonadati</taxon>
        <taxon>Pseudomonadota</taxon>
        <taxon>Betaproteobacteria</taxon>
        <taxon>Neisseriales</taxon>
        <taxon>Neisseriaceae</taxon>
        <taxon>Neisseria</taxon>
    </lineage>
</organism>
<dbReference type="Gene3D" id="3.30.870.10">
    <property type="entry name" value="Endonuclease Chain A"/>
    <property type="match status" value="2"/>
</dbReference>
<dbReference type="Proteomes" id="UP000514752">
    <property type="component" value="Chromosome"/>
</dbReference>
<name>A0A7D7SHV2_9NEIS</name>
<dbReference type="Pfam" id="PF13091">
    <property type="entry name" value="PLDc_2"/>
    <property type="match status" value="1"/>
</dbReference>
<dbReference type="PANTHER" id="PTHR21248">
    <property type="entry name" value="CARDIOLIPIN SYNTHASE"/>
    <property type="match status" value="1"/>
</dbReference>
<reference evidence="2 3" key="1">
    <citation type="submission" date="2020-07" db="EMBL/GenBank/DDBJ databases">
        <title>Genomic diversity of species in the Neisseriaceae family.</title>
        <authorList>
            <person name="Vincent A.T."/>
            <person name="Bernet E."/>
            <person name="Veyrier F.J."/>
        </authorList>
    </citation>
    <scope>NUCLEOTIDE SEQUENCE [LARGE SCALE GENOMIC DNA]</scope>
    <source>
        <strain evidence="2 3">DSM 22244</strain>
    </source>
</reference>
<dbReference type="InterPro" id="IPR025202">
    <property type="entry name" value="PLD-like_dom"/>
</dbReference>
<dbReference type="CDD" id="cd09110">
    <property type="entry name" value="PLDc_CLS_1"/>
    <property type="match status" value="1"/>
</dbReference>
<dbReference type="AlphaFoldDB" id="A0A7D7SHV2"/>
<dbReference type="InterPro" id="IPR001736">
    <property type="entry name" value="PLipase_D/transphosphatidylase"/>
</dbReference>